<comment type="caution">
    <text evidence="1">The sequence shown here is derived from an EMBL/GenBank/DDBJ whole genome shotgun (WGS) entry which is preliminary data.</text>
</comment>
<evidence type="ECO:0000313" key="1">
    <source>
        <dbReference type="EMBL" id="CAB9517711.1"/>
    </source>
</evidence>
<organism evidence="1 2">
    <name type="scientific">Seminavis robusta</name>
    <dbReference type="NCBI Taxonomy" id="568900"/>
    <lineage>
        <taxon>Eukaryota</taxon>
        <taxon>Sar</taxon>
        <taxon>Stramenopiles</taxon>
        <taxon>Ochrophyta</taxon>
        <taxon>Bacillariophyta</taxon>
        <taxon>Bacillariophyceae</taxon>
        <taxon>Bacillariophycidae</taxon>
        <taxon>Naviculales</taxon>
        <taxon>Naviculaceae</taxon>
        <taxon>Seminavis</taxon>
    </lineage>
</organism>
<dbReference type="EMBL" id="CAICTM010000874">
    <property type="protein sequence ID" value="CAB9517711.1"/>
    <property type="molecule type" value="Genomic_DNA"/>
</dbReference>
<reference evidence="1" key="1">
    <citation type="submission" date="2020-06" db="EMBL/GenBank/DDBJ databases">
        <authorList>
            <consortium name="Plant Systems Biology data submission"/>
        </authorList>
    </citation>
    <scope>NUCLEOTIDE SEQUENCE</scope>
    <source>
        <strain evidence="1">D6</strain>
    </source>
</reference>
<sequence>MWTPCVALAGGHPSLLLDSFKVITGTLDPAYNQETRAHATGQLVTNHRVEEDVDWDRIEDELAKTFVGKALRMEEIGDEDTEFGSIFNQGCAWYLPKGPSERRRGYVSAPFPYLLKLMEKAGGVYGILARQLNPKKVGFEATTAMEYVAALTVMLNEDCDPDTWVETDIARVKNGQEVLTTESEKRPFMSVWPSSIEPATDFGGKFRTAEGFTGILGQVKMQLAGGDTTQGPNEVVEFAWFIGNQVATRKLNLPVNAYFVSSRKPPNSLANLVFAFRVAMSGCVSMEDVEREANKFKEEECRRKSTKGKSTETSETKSKADRQVDVRIVIRYLATSGRYELNPDYQFTYVGKGLGEPQEGCAEMSSLLPKGVFAGWYS</sequence>
<dbReference type="AlphaFoldDB" id="A0A9N8EEC0"/>
<proteinExistence type="predicted"/>
<name>A0A9N8EEC0_9STRA</name>
<accession>A0A9N8EEC0</accession>
<keyword evidence="2" id="KW-1185">Reference proteome</keyword>
<evidence type="ECO:0000313" key="2">
    <source>
        <dbReference type="Proteomes" id="UP001153069"/>
    </source>
</evidence>
<dbReference type="Proteomes" id="UP001153069">
    <property type="component" value="Unassembled WGS sequence"/>
</dbReference>
<gene>
    <name evidence="1" type="ORF">SEMRO_875_G214350.1</name>
</gene>
<protein>
    <submittedName>
        <fullName evidence="1">Uncharacterized protein</fullName>
    </submittedName>
</protein>